<evidence type="ECO:0000256" key="11">
    <source>
        <dbReference type="PIRSR" id="PIRSR614732-2"/>
    </source>
</evidence>
<dbReference type="KEGG" id="lcv:FBA2_04845"/>
<evidence type="ECO:0000256" key="1">
    <source>
        <dbReference type="ARBA" id="ARBA00002356"/>
    </source>
</evidence>
<evidence type="ECO:0000256" key="8">
    <source>
        <dbReference type="ARBA" id="ARBA00061012"/>
    </source>
</evidence>
<dbReference type="Pfam" id="PF00215">
    <property type="entry name" value="OMPdecase"/>
    <property type="match status" value="1"/>
</dbReference>
<evidence type="ECO:0000259" key="13">
    <source>
        <dbReference type="SMART" id="SM00934"/>
    </source>
</evidence>
<feature type="binding site" evidence="9 11">
    <location>
        <position position="186"/>
    </location>
    <ligand>
        <name>substrate</name>
    </ligand>
</feature>
<dbReference type="Gene3D" id="3.20.20.70">
    <property type="entry name" value="Aldolase class I"/>
    <property type="match status" value="1"/>
</dbReference>
<dbReference type="NCBIfam" id="TIGR01740">
    <property type="entry name" value="pyrF"/>
    <property type="match status" value="1"/>
</dbReference>
<evidence type="ECO:0000313" key="14">
    <source>
        <dbReference type="EMBL" id="AXN35876.1"/>
    </source>
</evidence>
<name>A0A385AEW4_LATCU</name>
<dbReference type="GO" id="GO:0044205">
    <property type="term" value="P:'de novo' UMP biosynthetic process"/>
    <property type="evidence" value="ECO:0007669"/>
    <property type="project" value="UniProtKB-UniRule"/>
</dbReference>
<keyword evidence="6 9" id="KW-0456">Lyase</keyword>
<dbReference type="RefSeq" id="WP_064777148.1">
    <property type="nucleotide sequence ID" value="NZ_AP024685.1"/>
</dbReference>
<gene>
    <name evidence="9 15" type="primary">pyrF</name>
    <name evidence="14" type="ORF">DT351_05690</name>
    <name evidence="15" type="ORF">LTWDN19_03300</name>
    <name evidence="16" type="ORF">PSR33_01020</name>
</gene>
<comment type="similarity">
    <text evidence="8 9">Belongs to the OMP decarboxylase family. Type 1 subfamily.</text>
</comment>
<evidence type="ECO:0000256" key="9">
    <source>
        <dbReference type="HAMAP-Rule" id="MF_01200"/>
    </source>
</evidence>
<evidence type="ECO:0000256" key="4">
    <source>
        <dbReference type="ARBA" id="ARBA00022793"/>
    </source>
</evidence>
<comment type="pathway">
    <text evidence="2 9 12">Pyrimidine metabolism; UMP biosynthesis via de novo pathway; UMP from orotate: step 2/2.</text>
</comment>
<evidence type="ECO:0000313" key="17">
    <source>
        <dbReference type="Proteomes" id="UP000257607"/>
    </source>
</evidence>
<evidence type="ECO:0000256" key="3">
    <source>
        <dbReference type="ARBA" id="ARBA00011738"/>
    </source>
</evidence>
<organism evidence="14 17">
    <name type="scientific">Latilactobacillus curvatus</name>
    <name type="common">Lactobacillus curvatus</name>
    <dbReference type="NCBI Taxonomy" id="28038"/>
    <lineage>
        <taxon>Bacteria</taxon>
        <taxon>Bacillati</taxon>
        <taxon>Bacillota</taxon>
        <taxon>Bacilli</taxon>
        <taxon>Lactobacillales</taxon>
        <taxon>Lactobacillaceae</taxon>
        <taxon>Latilactobacillus</taxon>
    </lineage>
</organism>
<feature type="active site" description="For OMPdecase activity" evidence="10">
    <location>
        <position position="60"/>
    </location>
</feature>
<dbReference type="SMART" id="SM00934">
    <property type="entry name" value="OMPdecase"/>
    <property type="match status" value="1"/>
</dbReference>
<dbReference type="EMBL" id="CP031003">
    <property type="protein sequence ID" value="AXN35876.1"/>
    <property type="molecule type" value="Genomic_DNA"/>
</dbReference>
<dbReference type="InterPro" id="IPR011060">
    <property type="entry name" value="RibuloseP-bd_barrel"/>
</dbReference>
<dbReference type="Proteomes" id="UP000825100">
    <property type="component" value="Chromosome"/>
</dbReference>
<dbReference type="GO" id="GO:0004590">
    <property type="term" value="F:orotidine-5'-phosphate decarboxylase activity"/>
    <property type="evidence" value="ECO:0007669"/>
    <property type="project" value="UniProtKB-UniRule"/>
</dbReference>
<evidence type="ECO:0000313" key="15">
    <source>
        <dbReference type="EMBL" id="BCX29763.1"/>
    </source>
</evidence>
<keyword evidence="18" id="KW-1185">Reference proteome</keyword>
<dbReference type="PANTHER" id="PTHR32119:SF2">
    <property type="entry name" value="OROTIDINE 5'-PHOSPHATE DECARBOXYLASE"/>
    <property type="match status" value="1"/>
</dbReference>
<feature type="binding site" evidence="9 11">
    <location>
        <position position="215"/>
    </location>
    <ligand>
        <name>substrate</name>
    </ligand>
</feature>
<feature type="active site" description="For OMPdecase activity" evidence="10">
    <location>
        <position position="62"/>
    </location>
</feature>
<feature type="binding site" evidence="9 11">
    <location>
        <position position="33"/>
    </location>
    <ligand>
        <name>substrate</name>
    </ligand>
</feature>
<dbReference type="InterPro" id="IPR001754">
    <property type="entry name" value="OMPdeCOase_dom"/>
</dbReference>
<evidence type="ECO:0000256" key="10">
    <source>
        <dbReference type="PIRSR" id="PIRSR614732-1"/>
    </source>
</evidence>
<dbReference type="GO" id="GO:0006207">
    <property type="term" value="P:'de novo' pyrimidine nucleobase biosynthetic process"/>
    <property type="evidence" value="ECO:0007669"/>
    <property type="project" value="InterPro"/>
</dbReference>
<evidence type="ECO:0000256" key="2">
    <source>
        <dbReference type="ARBA" id="ARBA00004861"/>
    </source>
</evidence>
<dbReference type="UniPathway" id="UPA00070">
    <property type="reaction ID" value="UER00120"/>
</dbReference>
<evidence type="ECO:0000313" key="18">
    <source>
        <dbReference type="Proteomes" id="UP000825100"/>
    </source>
</evidence>
<dbReference type="GO" id="GO:0005829">
    <property type="term" value="C:cytosol"/>
    <property type="evidence" value="ECO:0007669"/>
    <property type="project" value="TreeGrafter"/>
</dbReference>
<feature type="binding site" evidence="9 11">
    <location>
        <position position="10"/>
    </location>
    <ligand>
        <name>substrate</name>
    </ligand>
</feature>
<dbReference type="InterPro" id="IPR013785">
    <property type="entry name" value="Aldolase_TIM"/>
</dbReference>
<comment type="subunit">
    <text evidence="3 9">Homodimer.</text>
</comment>
<sequence>MTNPLIIALDFPNWETTDRFLVQFPTDESLFVKVGMELFYQEGPQLIKTLKARGYRIFLDLKLYDIPNTVQSAMTVIGQLGVDYTTIHAAGGQAMLKAGAAGLKKGAALGNVRPAKLLAITQLTSTSEAQMQTEQLVNVSLPESVAHYAQLAQNSDCDGVVCSAQEVPTIREHTNADFLCVTPGIRPATSQTNDQKRAVTPHEAAQAESSAIVVGRPITQATNPYQAYQAIKSEWESFK</sequence>
<dbReference type="FunFam" id="3.20.20.70:FF:000015">
    <property type="entry name" value="Orotidine 5'-phosphate decarboxylase"/>
    <property type="match status" value="1"/>
</dbReference>
<dbReference type="InterPro" id="IPR014732">
    <property type="entry name" value="OMPdecase"/>
</dbReference>
<comment type="function">
    <text evidence="1 9">Catalyzes the decarboxylation of orotidine 5'-monophosphate (OMP) to uridine 5'-monophosphate (UMP).</text>
</comment>
<dbReference type="CDD" id="cd04725">
    <property type="entry name" value="OMP_decarboxylase_like"/>
    <property type="match status" value="1"/>
</dbReference>
<dbReference type="EMBL" id="CP117683">
    <property type="protein sequence ID" value="WDC92155.1"/>
    <property type="molecule type" value="Genomic_DNA"/>
</dbReference>
<dbReference type="PANTHER" id="PTHR32119">
    <property type="entry name" value="OROTIDINE 5'-PHOSPHATE DECARBOXYLASE"/>
    <property type="match status" value="1"/>
</dbReference>
<dbReference type="InterPro" id="IPR018089">
    <property type="entry name" value="OMPdecase_AS"/>
</dbReference>
<feature type="domain" description="Orotidine 5'-phosphate decarboxylase" evidence="13">
    <location>
        <begin position="4"/>
        <end position="231"/>
    </location>
</feature>
<feature type="active site" description="Proton donor" evidence="9">
    <location>
        <position position="62"/>
    </location>
</feature>
<comment type="catalytic activity">
    <reaction evidence="7 9 12">
        <text>orotidine 5'-phosphate + H(+) = UMP + CO2</text>
        <dbReference type="Rhea" id="RHEA:11596"/>
        <dbReference type="ChEBI" id="CHEBI:15378"/>
        <dbReference type="ChEBI" id="CHEBI:16526"/>
        <dbReference type="ChEBI" id="CHEBI:57538"/>
        <dbReference type="ChEBI" id="CHEBI:57865"/>
        <dbReference type="EC" id="4.1.1.23"/>
    </reaction>
</comment>
<proteinExistence type="inferred from homology"/>
<feature type="binding site" evidence="9 11">
    <location>
        <position position="124"/>
    </location>
    <ligand>
        <name>substrate</name>
    </ligand>
</feature>
<dbReference type="EC" id="4.1.1.23" evidence="9"/>
<feature type="binding site" evidence="9">
    <location>
        <begin position="60"/>
        <end position="69"/>
    </location>
    <ligand>
        <name>substrate</name>
    </ligand>
</feature>
<evidence type="ECO:0000256" key="12">
    <source>
        <dbReference type="RuleBase" id="RU000512"/>
    </source>
</evidence>
<dbReference type="AlphaFoldDB" id="A0A385AEW4"/>
<dbReference type="InterPro" id="IPR047596">
    <property type="entry name" value="OMPdecase_bac"/>
</dbReference>
<dbReference type="NCBIfam" id="NF001273">
    <property type="entry name" value="PRK00230.1"/>
    <property type="match status" value="1"/>
</dbReference>
<feature type="binding site" evidence="9 11">
    <location>
        <position position="216"/>
    </location>
    <ligand>
        <name>substrate</name>
    </ligand>
</feature>
<protein>
    <recommendedName>
        <fullName evidence="9">Orotidine 5'-phosphate decarboxylase</fullName>
        <ecNumber evidence="9">4.1.1.23</ecNumber>
    </recommendedName>
    <alternativeName>
        <fullName evidence="9">OMP decarboxylase</fullName>
        <shortName evidence="9">OMPDCase</shortName>
        <shortName evidence="9">OMPdecase</shortName>
    </alternativeName>
</protein>
<dbReference type="HAMAP" id="MF_01200_B">
    <property type="entry name" value="OMPdecase_type1_B"/>
    <property type="match status" value="1"/>
</dbReference>
<dbReference type="Proteomes" id="UP000257607">
    <property type="component" value="Chromosome"/>
</dbReference>
<evidence type="ECO:0000256" key="7">
    <source>
        <dbReference type="ARBA" id="ARBA00049157"/>
    </source>
</evidence>
<feature type="active site" description="For OMPdecase activity" evidence="10">
    <location>
        <position position="65"/>
    </location>
</feature>
<keyword evidence="4 9" id="KW-0210">Decarboxylase</keyword>
<dbReference type="Proteomes" id="UP001215533">
    <property type="component" value="Chromosome"/>
</dbReference>
<reference evidence="16" key="3">
    <citation type="submission" date="2023-02" db="EMBL/GenBank/DDBJ databases">
        <title>Complete genome sequence of Lactobacillus curvatus CACC879 isolated from Pig feces.</title>
        <authorList>
            <person name="Park S."/>
            <person name="Park M.A."/>
            <person name="Kim D.-H."/>
            <person name="Kim Y."/>
        </authorList>
    </citation>
    <scope>NUCLEOTIDE SEQUENCE</scope>
    <source>
        <strain evidence="16">CACC879</strain>
    </source>
</reference>
<accession>A0A385AEW4</accession>
<dbReference type="PROSITE" id="PS00156">
    <property type="entry name" value="OMPDECASE"/>
    <property type="match status" value="1"/>
</dbReference>
<evidence type="ECO:0000313" key="16">
    <source>
        <dbReference type="EMBL" id="WDC92155.1"/>
    </source>
</evidence>
<feature type="binding site" evidence="9 11">
    <location>
        <position position="195"/>
    </location>
    <ligand>
        <name>substrate</name>
    </ligand>
</feature>
<keyword evidence="5 9" id="KW-0665">Pyrimidine biosynthesis</keyword>
<reference evidence="15 18" key="2">
    <citation type="submission" date="2021-05" db="EMBL/GenBank/DDBJ databases">
        <title>Complete Genome Sequence of Latilactobacillus sp. Strain WDN19, a High D-Aspartate-producing Lactic Acid Bacterium Isolated from a Japanese Pickle.</title>
        <authorList>
            <person name="Kajitani K."/>
            <person name="Takahashi S."/>
        </authorList>
    </citation>
    <scope>NUCLEOTIDE SEQUENCE [LARGE SCALE GENOMIC DNA]</scope>
    <source>
        <strain evidence="15 18">WDN19</strain>
    </source>
</reference>
<evidence type="ECO:0000256" key="5">
    <source>
        <dbReference type="ARBA" id="ARBA00022975"/>
    </source>
</evidence>
<dbReference type="SUPFAM" id="SSF51366">
    <property type="entry name" value="Ribulose-phoshate binding barrel"/>
    <property type="match status" value="1"/>
</dbReference>
<dbReference type="EMBL" id="AP024685">
    <property type="protein sequence ID" value="BCX29763.1"/>
    <property type="molecule type" value="Genomic_DNA"/>
</dbReference>
<evidence type="ECO:0000256" key="6">
    <source>
        <dbReference type="ARBA" id="ARBA00023239"/>
    </source>
</evidence>
<reference evidence="14 17" key="1">
    <citation type="submission" date="2018-07" db="EMBL/GenBank/DDBJ databases">
        <title>Lactobacillus curvatus genome sequence.</title>
        <authorList>
            <person name="Prechtl R."/>
        </authorList>
    </citation>
    <scope>NUCLEOTIDE SEQUENCE [LARGE SCALE GENOMIC DNA]</scope>
    <source>
        <strain evidence="14 17">TMW 1.1928</strain>
    </source>
</reference>